<reference evidence="17 18" key="1">
    <citation type="journal article" date="2024" name="Insects">
        <title>An Improved Chromosome-Level Genome Assembly of the Firefly Pyrocoelia pectoralis.</title>
        <authorList>
            <person name="Fu X."/>
            <person name="Meyer-Rochow V.B."/>
            <person name="Ballantyne L."/>
            <person name="Zhu X."/>
        </authorList>
    </citation>
    <scope>NUCLEOTIDE SEQUENCE [LARGE SCALE GENOMIC DNA]</scope>
    <source>
        <strain evidence="17">XCY_ONT2</strain>
    </source>
</reference>
<dbReference type="EMBL" id="JAVRBK010000010">
    <property type="protein sequence ID" value="KAK5638112.1"/>
    <property type="molecule type" value="Genomic_DNA"/>
</dbReference>
<evidence type="ECO:0000256" key="6">
    <source>
        <dbReference type="ARBA" id="ARBA00022617"/>
    </source>
</evidence>
<dbReference type="GO" id="GO:0005506">
    <property type="term" value="F:iron ion binding"/>
    <property type="evidence" value="ECO:0007669"/>
    <property type="project" value="InterPro"/>
</dbReference>
<evidence type="ECO:0000256" key="9">
    <source>
        <dbReference type="ARBA" id="ARBA00022848"/>
    </source>
</evidence>
<dbReference type="PANTHER" id="PTHR24291:SF189">
    <property type="entry name" value="CYTOCHROME P450 4C3-RELATED"/>
    <property type="match status" value="1"/>
</dbReference>
<evidence type="ECO:0000256" key="4">
    <source>
        <dbReference type="ARBA" id="ARBA00004406"/>
    </source>
</evidence>
<evidence type="ECO:0000256" key="14">
    <source>
        <dbReference type="PIRSR" id="PIRSR602401-1"/>
    </source>
</evidence>
<comment type="caution">
    <text evidence="17">The sequence shown here is derived from an EMBL/GenBank/DDBJ whole genome shotgun (WGS) entry which is preliminary data.</text>
</comment>
<dbReference type="PANTHER" id="PTHR24291">
    <property type="entry name" value="CYTOCHROME P450 FAMILY 4"/>
    <property type="match status" value="1"/>
</dbReference>
<comment type="similarity">
    <text evidence="5 15">Belongs to the cytochrome P450 family.</text>
</comment>
<evidence type="ECO:0000256" key="7">
    <source>
        <dbReference type="ARBA" id="ARBA00022723"/>
    </source>
</evidence>
<comment type="cofactor">
    <cofactor evidence="1 14">
        <name>heme</name>
        <dbReference type="ChEBI" id="CHEBI:30413"/>
    </cofactor>
</comment>
<evidence type="ECO:0000256" key="11">
    <source>
        <dbReference type="ARBA" id="ARBA00023004"/>
    </source>
</evidence>
<proteinExistence type="inferred from homology"/>
<dbReference type="SUPFAM" id="SSF48264">
    <property type="entry name" value="Cytochrome P450"/>
    <property type="match status" value="1"/>
</dbReference>
<keyword evidence="12 15" id="KW-0503">Monooxygenase</keyword>
<evidence type="ECO:0000256" key="10">
    <source>
        <dbReference type="ARBA" id="ARBA00023002"/>
    </source>
</evidence>
<dbReference type="PRINTS" id="PR00385">
    <property type="entry name" value="P450"/>
</dbReference>
<dbReference type="PRINTS" id="PR00463">
    <property type="entry name" value="EP450I"/>
</dbReference>
<dbReference type="Proteomes" id="UP001329430">
    <property type="component" value="Chromosome 10"/>
</dbReference>
<evidence type="ECO:0000256" key="3">
    <source>
        <dbReference type="ARBA" id="ARBA00004174"/>
    </source>
</evidence>
<dbReference type="InterPro" id="IPR017972">
    <property type="entry name" value="Cyt_P450_CS"/>
</dbReference>
<comment type="function">
    <text evidence="2">May be involved in the metabolism of insect hormones and in the breakdown of synthetic insecticides.</text>
</comment>
<dbReference type="CDD" id="cd20628">
    <property type="entry name" value="CYP4"/>
    <property type="match status" value="1"/>
</dbReference>
<evidence type="ECO:0000256" key="15">
    <source>
        <dbReference type="RuleBase" id="RU000461"/>
    </source>
</evidence>
<dbReference type="AlphaFoldDB" id="A0AAN7UXX0"/>
<evidence type="ECO:0000256" key="16">
    <source>
        <dbReference type="SAM" id="Phobius"/>
    </source>
</evidence>
<keyword evidence="11 14" id="KW-0408">Iron</keyword>
<dbReference type="InterPro" id="IPR002401">
    <property type="entry name" value="Cyt_P450_E_grp-I"/>
</dbReference>
<dbReference type="Gene3D" id="1.10.630.10">
    <property type="entry name" value="Cytochrome P450"/>
    <property type="match status" value="1"/>
</dbReference>
<evidence type="ECO:0000256" key="2">
    <source>
        <dbReference type="ARBA" id="ARBA00003690"/>
    </source>
</evidence>
<name>A0AAN7UXX0_9COLE</name>
<keyword evidence="16" id="KW-0812">Transmembrane</keyword>
<gene>
    <name evidence="17" type="ORF">RI129_012407</name>
</gene>
<keyword evidence="7 14" id="KW-0479">Metal-binding</keyword>
<keyword evidence="10 15" id="KW-0560">Oxidoreductase</keyword>
<dbReference type="GO" id="GO:0004497">
    <property type="term" value="F:monooxygenase activity"/>
    <property type="evidence" value="ECO:0007669"/>
    <property type="project" value="UniProtKB-KW"/>
</dbReference>
<evidence type="ECO:0000313" key="17">
    <source>
        <dbReference type="EMBL" id="KAK5638112.1"/>
    </source>
</evidence>
<feature type="binding site" description="axial binding residue" evidence="14">
    <location>
        <position position="426"/>
    </location>
    <ligand>
        <name>heme</name>
        <dbReference type="ChEBI" id="CHEBI:30413"/>
    </ligand>
    <ligandPart>
        <name>Fe</name>
        <dbReference type="ChEBI" id="CHEBI:18248"/>
    </ligandPart>
</feature>
<keyword evidence="6 14" id="KW-0349">Heme</keyword>
<keyword evidence="16" id="KW-1133">Transmembrane helix</keyword>
<sequence length="481" mass="56015">MWNDWKIFNHTFYKLLPVIFLFWYIRHLWGRRKLYQMARQRPRPFALPLVGSAFYLLTSSNDIFETIFKFAKQFKSPTPLWLGSKLFFVVWDPKNLKIILNNPNALGKSDFYRFVENSIGTGLIMREVPKWKRHRKIMAPIFNQKTLKGFMHVFDRESSVLEGKLKEQVGRGSFNIYYYTSLFAMNILCETGMGVTSRSQTSNRDYIECIDRAKEITFSRINNVFYQSDWIFNLSSLSRELKVVTKRIEMYIDVFNVRFVLVQNLRKVKSPTFLRALIELTKWDNDFSEKDLLEEVNTFIIAGNDTITLTINYTLIMLGMHPEIQQKVYQEAISEAGNVQYLDAVLRETLRLFPPAPSISRKVEADIKLESCTIPAGASVAIAIIALHRDPDVWPDPLRFDPERFMGENVRQPYSWIPFSGGPRNCIAPQYAFMALKVVITALVKKYEFSTEYKSVADIKFKANLLLDPVNGFKVSIKLRQ</sequence>
<dbReference type="InterPro" id="IPR001128">
    <property type="entry name" value="Cyt_P450"/>
</dbReference>
<dbReference type="Pfam" id="PF00067">
    <property type="entry name" value="p450"/>
    <property type="match status" value="1"/>
</dbReference>
<dbReference type="GO" id="GO:0005789">
    <property type="term" value="C:endoplasmic reticulum membrane"/>
    <property type="evidence" value="ECO:0007669"/>
    <property type="project" value="UniProtKB-SubCell"/>
</dbReference>
<dbReference type="PROSITE" id="PS00086">
    <property type="entry name" value="CYTOCHROME_P450"/>
    <property type="match status" value="1"/>
</dbReference>
<feature type="transmembrane region" description="Helical" evidence="16">
    <location>
        <begin position="12"/>
        <end position="29"/>
    </location>
</feature>
<evidence type="ECO:0000256" key="13">
    <source>
        <dbReference type="ARBA" id="ARBA00023136"/>
    </source>
</evidence>
<dbReference type="GO" id="GO:0020037">
    <property type="term" value="F:heme binding"/>
    <property type="evidence" value="ECO:0007669"/>
    <property type="project" value="InterPro"/>
</dbReference>
<accession>A0AAN7UXX0</accession>
<dbReference type="InterPro" id="IPR036396">
    <property type="entry name" value="Cyt_P450_sf"/>
</dbReference>
<evidence type="ECO:0000256" key="8">
    <source>
        <dbReference type="ARBA" id="ARBA00022824"/>
    </source>
</evidence>
<evidence type="ECO:0008006" key="19">
    <source>
        <dbReference type="Google" id="ProtNLM"/>
    </source>
</evidence>
<keyword evidence="13 16" id="KW-0472">Membrane</keyword>
<protein>
    <recommendedName>
        <fullName evidence="19">Cytochrome P450</fullName>
    </recommendedName>
</protein>
<organism evidence="17 18">
    <name type="scientific">Pyrocoelia pectoralis</name>
    <dbReference type="NCBI Taxonomy" id="417401"/>
    <lineage>
        <taxon>Eukaryota</taxon>
        <taxon>Metazoa</taxon>
        <taxon>Ecdysozoa</taxon>
        <taxon>Arthropoda</taxon>
        <taxon>Hexapoda</taxon>
        <taxon>Insecta</taxon>
        <taxon>Pterygota</taxon>
        <taxon>Neoptera</taxon>
        <taxon>Endopterygota</taxon>
        <taxon>Coleoptera</taxon>
        <taxon>Polyphaga</taxon>
        <taxon>Elateriformia</taxon>
        <taxon>Elateroidea</taxon>
        <taxon>Lampyridae</taxon>
        <taxon>Lampyrinae</taxon>
        <taxon>Pyrocoelia</taxon>
    </lineage>
</organism>
<comment type="subcellular location">
    <subcellularLocation>
        <location evidence="4">Endoplasmic reticulum membrane</location>
        <topology evidence="4">Peripheral membrane protein</topology>
    </subcellularLocation>
    <subcellularLocation>
        <location evidence="3">Microsome membrane</location>
        <topology evidence="3">Peripheral membrane protein</topology>
    </subcellularLocation>
</comment>
<keyword evidence="9" id="KW-0492">Microsome</keyword>
<keyword evidence="8" id="KW-0256">Endoplasmic reticulum</keyword>
<dbReference type="GO" id="GO:0016705">
    <property type="term" value="F:oxidoreductase activity, acting on paired donors, with incorporation or reduction of molecular oxygen"/>
    <property type="evidence" value="ECO:0007669"/>
    <property type="project" value="InterPro"/>
</dbReference>
<evidence type="ECO:0000256" key="1">
    <source>
        <dbReference type="ARBA" id="ARBA00001971"/>
    </source>
</evidence>
<evidence type="ECO:0000256" key="5">
    <source>
        <dbReference type="ARBA" id="ARBA00010617"/>
    </source>
</evidence>
<keyword evidence="18" id="KW-1185">Reference proteome</keyword>
<evidence type="ECO:0000313" key="18">
    <source>
        <dbReference type="Proteomes" id="UP001329430"/>
    </source>
</evidence>
<evidence type="ECO:0000256" key="12">
    <source>
        <dbReference type="ARBA" id="ARBA00023033"/>
    </source>
</evidence>
<dbReference type="InterPro" id="IPR050196">
    <property type="entry name" value="Cytochrome_P450_Monoox"/>
</dbReference>